<dbReference type="AlphaFoldDB" id="A0A1M5Y6J6"/>
<dbReference type="InterPro" id="IPR050248">
    <property type="entry name" value="Polysacc_deacetylase_ArnD"/>
</dbReference>
<protein>
    <submittedName>
        <fullName evidence="2">Polysaccharide deacetylase family sporulation protein PdaB</fullName>
    </submittedName>
</protein>
<dbReference type="Pfam" id="PF01522">
    <property type="entry name" value="Polysacc_deac_1"/>
    <property type="match status" value="1"/>
</dbReference>
<dbReference type="InterPro" id="IPR011330">
    <property type="entry name" value="Glyco_hydro/deAcase_b/a-brl"/>
</dbReference>
<gene>
    <name evidence="2" type="ORF">SAMN02745823_02231</name>
</gene>
<dbReference type="OrthoDB" id="9806342at2"/>
<dbReference type="RefSeq" id="WP_073078897.1">
    <property type="nucleotide sequence ID" value="NZ_FQXV01000007.1"/>
</dbReference>
<dbReference type="STRING" id="1123282.SAMN02745823_02231"/>
<dbReference type="Proteomes" id="UP000183995">
    <property type="component" value="Unassembled WGS sequence"/>
</dbReference>
<evidence type="ECO:0000259" key="1">
    <source>
        <dbReference type="PROSITE" id="PS51677"/>
    </source>
</evidence>
<keyword evidence="3" id="KW-1185">Reference proteome</keyword>
<dbReference type="EMBL" id="FQXV01000007">
    <property type="protein sequence ID" value="SHI07113.1"/>
    <property type="molecule type" value="Genomic_DNA"/>
</dbReference>
<dbReference type="GO" id="GO:0016020">
    <property type="term" value="C:membrane"/>
    <property type="evidence" value="ECO:0007669"/>
    <property type="project" value="TreeGrafter"/>
</dbReference>
<accession>A0A1M5Y6J6</accession>
<evidence type="ECO:0000313" key="3">
    <source>
        <dbReference type="Proteomes" id="UP000183995"/>
    </source>
</evidence>
<dbReference type="PANTHER" id="PTHR10587:SF128">
    <property type="entry name" value="POLYSACCHARIDE DEACETYLASE PDAB-RELATED"/>
    <property type="match status" value="1"/>
</dbReference>
<organism evidence="2 3">
    <name type="scientific">Sporobacter termitidis DSM 10068</name>
    <dbReference type="NCBI Taxonomy" id="1123282"/>
    <lineage>
        <taxon>Bacteria</taxon>
        <taxon>Bacillati</taxon>
        <taxon>Bacillota</taxon>
        <taxon>Clostridia</taxon>
        <taxon>Eubacteriales</taxon>
        <taxon>Oscillospiraceae</taxon>
        <taxon>Sporobacter</taxon>
    </lineage>
</organism>
<dbReference type="Gene3D" id="3.20.20.370">
    <property type="entry name" value="Glycoside hydrolase/deacetylase"/>
    <property type="match status" value="1"/>
</dbReference>
<dbReference type="PANTHER" id="PTHR10587">
    <property type="entry name" value="GLYCOSYL TRANSFERASE-RELATED"/>
    <property type="match status" value="1"/>
</dbReference>
<proteinExistence type="predicted"/>
<evidence type="ECO:0000313" key="2">
    <source>
        <dbReference type="EMBL" id="SHI07113.1"/>
    </source>
</evidence>
<dbReference type="SUPFAM" id="SSF88713">
    <property type="entry name" value="Glycoside hydrolase/deacetylase"/>
    <property type="match status" value="1"/>
</dbReference>
<feature type="domain" description="NodB homology" evidence="1">
    <location>
        <begin position="54"/>
        <end position="231"/>
    </location>
</feature>
<dbReference type="GO" id="GO:0005975">
    <property type="term" value="P:carbohydrate metabolic process"/>
    <property type="evidence" value="ECO:0007669"/>
    <property type="project" value="InterPro"/>
</dbReference>
<dbReference type="CDD" id="cd10917">
    <property type="entry name" value="CE4_NodB_like_6s_7s"/>
    <property type="match status" value="1"/>
</dbReference>
<reference evidence="2 3" key="1">
    <citation type="submission" date="2016-11" db="EMBL/GenBank/DDBJ databases">
        <authorList>
            <person name="Jaros S."/>
            <person name="Januszkiewicz K."/>
            <person name="Wedrychowicz H."/>
        </authorList>
    </citation>
    <scope>NUCLEOTIDE SEQUENCE [LARGE SCALE GENOMIC DNA]</scope>
    <source>
        <strain evidence="2 3">DSM 10068</strain>
    </source>
</reference>
<dbReference type="GO" id="GO:0016810">
    <property type="term" value="F:hydrolase activity, acting on carbon-nitrogen (but not peptide) bonds"/>
    <property type="evidence" value="ECO:0007669"/>
    <property type="project" value="InterPro"/>
</dbReference>
<dbReference type="InterPro" id="IPR002509">
    <property type="entry name" value="NODB_dom"/>
</dbReference>
<dbReference type="PROSITE" id="PS51677">
    <property type="entry name" value="NODB"/>
    <property type="match status" value="1"/>
</dbReference>
<name>A0A1M5Y6J6_9FIRM</name>
<sequence>MRQTFIVLTKKRITLFATILAVIFIFVAVNDPAIVGASATTRELPIYCVQRDNKAVSLTFDAAWGNEDTQQLIDILNKYNVKATFFVVGFWVDKFPESVKALADAGNEVMSHSNDHAHFSKLSTDQIVQNVTASNNKIAAVTGVAPALFRCPYGEYDDHVIKALKSMNMYTIQWDVDSLDWKNLSAGEITQRVTSKVQPGSIILFHNAALHTPEALPGIIEYLLKNGYSIVPVSQLLLKGDYTIDHTGRQLPA</sequence>